<dbReference type="RefSeq" id="WP_239370335.1">
    <property type="nucleotide sequence ID" value="NZ_JAKREW010000055.1"/>
</dbReference>
<dbReference type="PIRSF" id="PIRSF029730">
    <property type="entry name" value="UCP029730"/>
    <property type="match status" value="1"/>
</dbReference>
<keyword evidence="2" id="KW-1185">Reference proteome</keyword>
<gene>
    <name evidence="1" type="ORF">L4923_27725</name>
</gene>
<dbReference type="Proteomes" id="UP001201701">
    <property type="component" value="Unassembled WGS sequence"/>
</dbReference>
<dbReference type="Pfam" id="PF05013">
    <property type="entry name" value="FGase"/>
    <property type="match status" value="1"/>
</dbReference>
<evidence type="ECO:0000313" key="2">
    <source>
        <dbReference type="Proteomes" id="UP001201701"/>
    </source>
</evidence>
<dbReference type="EMBL" id="JAKREW010000055">
    <property type="protein sequence ID" value="MCG7508832.1"/>
    <property type="molecule type" value="Genomic_DNA"/>
</dbReference>
<organism evidence="1 2">
    <name type="scientific">Mesorhizobium retamae</name>
    <dbReference type="NCBI Taxonomy" id="2912854"/>
    <lineage>
        <taxon>Bacteria</taxon>
        <taxon>Pseudomonadati</taxon>
        <taxon>Pseudomonadota</taxon>
        <taxon>Alphaproteobacteria</taxon>
        <taxon>Hyphomicrobiales</taxon>
        <taxon>Phyllobacteriaceae</taxon>
        <taxon>Mesorhizobium</taxon>
    </lineage>
</organism>
<sequence>MSAPRSSDIRLESAEAEALAADAVERLLPEATSPYLLIAEHAGNKVPAPWRDLGLAAPYLATHFAVDLGIDGLTRRLSQRLQAPAVVAHYSRLFLDYNRPIEEWDYMRPDLGGIPVPGNLDVSDDDRKLRRQVGWAPLEQAITDGIPGRKALISIHSFTPVMGGVRRNVDIGVLWREPSPFLSAILRAMQAGGHAAGLIVGDNEPYDWRQAVGYTLNRHGLQQGLPCFYLEVRNDLLTEPYRLEQVSRVLEDSLSEVAKTLWPDHAVAV</sequence>
<name>A0ABS9QN53_9HYPH</name>
<dbReference type="InterPro" id="IPR007709">
    <property type="entry name" value="N-FG_amidohydro"/>
</dbReference>
<accession>A0ABS9QN53</accession>
<dbReference type="Gene3D" id="3.40.630.40">
    <property type="entry name" value="Zn-dependent exopeptidases"/>
    <property type="match status" value="1"/>
</dbReference>
<protein>
    <submittedName>
        <fullName evidence="1">N-formylglutamate amidohydrolase</fullName>
    </submittedName>
</protein>
<dbReference type="InterPro" id="IPR011227">
    <property type="entry name" value="UCP029730"/>
</dbReference>
<evidence type="ECO:0000313" key="1">
    <source>
        <dbReference type="EMBL" id="MCG7508832.1"/>
    </source>
</evidence>
<comment type="caution">
    <text evidence="1">The sequence shown here is derived from an EMBL/GenBank/DDBJ whole genome shotgun (WGS) entry which is preliminary data.</text>
</comment>
<reference evidence="1 2" key="1">
    <citation type="submission" date="2022-02" db="EMBL/GenBank/DDBJ databases">
        <title>Draft genome sequence of Mezorhizobium retamae strain IRAMC:0171 isolated from Retama raetam nodules.</title>
        <authorList>
            <person name="Bengaied R."/>
            <person name="Sbissi I."/>
            <person name="Huber K."/>
            <person name="Ghodbane F."/>
            <person name="Nouioui I."/>
            <person name="Tarhouni M."/>
            <person name="Gtari M."/>
        </authorList>
    </citation>
    <scope>NUCLEOTIDE SEQUENCE [LARGE SCALE GENOMIC DNA]</scope>
    <source>
        <strain evidence="1 2">IRAMC:0171</strain>
    </source>
</reference>
<proteinExistence type="predicted"/>
<dbReference type="SUPFAM" id="SSF53187">
    <property type="entry name" value="Zn-dependent exopeptidases"/>
    <property type="match status" value="1"/>
</dbReference>